<keyword evidence="4" id="KW-1003">Cell membrane</keyword>
<evidence type="ECO:0000313" key="12">
    <source>
        <dbReference type="EMBL" id="GEP72354.1"/>
    </source>
</evidence>
<protein>
    <submittedName>
        <fullName evidence="12">Arabinose-proton symporter</fullName>
    </submittedName>
</protein>
<feature type="transmembrane region" description="Helical" evidence="10">
    <location>
        <begin position="178"/>
        <end position="201"/>
    </location>
</feature>
<proteinExistence type="inferred from homology"/>
<feature type="transmembrane region" description="Helical" evidence="10">
    <location>
        <begin position="327"/>
        <end position="348"/>
    </location>
</feature>
<dbReference type="InterPro" id="IPR005828">
    <property type="entry name" value="MFS_sugar_transport-like"/>
</dbReference>
<dbReference type="RefSeq" id="WP_056983369.1">
    <property type="nucleotide sequence ID" value="NZ_BKAM01000015.1"/>
</dbReference>
<organism evidence="12 13">
    <name type="scientific">Lentilactobacillus rapi</name>
    <dbReference type="NCBI Taxonomy" id="481723"/>
    <lineage>
        <taxon>Bacteria</taxon>
        <taxon>Bacillati</taxon>
        <taxon>Bacillota</taxon>
        <taxon>Bacilli</taxon>
        <taxon>Lactobacillales</taxon>
        <taxon>Lactobacillaceae</taxon>
        <taxon>Lentilactobacillus</taxon>
    </lineage>
</organism>
<dbReference type="Gene3D" id="1.20.1250.20">
    <property type="entry name" value="MFS general substrate transporter like domains"/>
    <property type="match status" value="2"/>
</dbReference>
<evidence type="ECO:0000256" key="6">
    <source>
        <dbReference type="ARBA" id="ARBA00022692"/>
    </source>
</evidence>
<comment type="caution">
    <text evidence="12">The sequence shown here is derived from an EMBL/GenBank/DDBJ whole genome shotgun (WGS) entry which is preliminary data.</text>
</comment>
<dbReference type="STRING" id="1423795.FD12_GL001194"/>
<keyword evidence="3 9" id="KW-0813">Transport</keyword>
<feature type="domain" description="Major facilitator superfamily (MFS) profile" evidence="11">
    <location>
        <begin position="20"/>
        <end position="448"/>
    </location>
</feature>
<keyword evidence="7 10" id="KW-1133">Transmembrane helix</keyword>
<feature type="transmembrane region" description="Helical" evidence="10">
    <location>
        <begin position="16"/>
        <end position="33"/>
    </location>
</feature>
<evidence type="ECO:0000256" key="1">
    <source>
        <dbReference type="ARBA" id="ARBA00004651"/>
    </source>
</evidence>
<name>A0A512PMC8_9LACO</name>
<dbReference type="PANTHER" id="PTHR48020:SF12">
    <property type="entry name" value="PROTON MYO-INOSITOL COTRANSPORTER"/>
    <property type="match status" value="1"/>
</dbReference>
<gene>
    <name evidence="12" type="primary">araE_2</name>
    <name evidence="12" type="ORF">LRA02_12220</name>
</gene>
<dbReference type="AlphaFoldDB" id="A0A512PMC8"/>
<keyword evidence="6 10" id="KW-0812">Transmembrane</keyword>
<feature type="transmembrane region" description="Helical" evidence="10">
    <location>
        <begin position="302"/>
        <end position="320"/>
    </location>
</feature>
<dbReference type="Pfam" id="PF00083">
    <property type="entry name" value="Sugar_tr"/>
    <property type="match status" value="1"/>
</dbReference>
<evidence type="ECO:0000256" key="9">
    <source>
        <dbReference type="RuleBase" id="RU003346"/>
    </source>
</evidence>
<feature type="transmembrane region" description="Helical" evidence="10">
    <location>
        <begin position="144"/>
        <end position="166"/>
    </location>
</feature>
<dbReference type="InterPro" id="IPR050814">
    <property type="entry name" value="Myo-inositol_Transporter"/>
</dbReference>
<feature type="transmembrane region" description="Helical" evidence="10">
    <location>
        <begin position="354"/>
        <end position="382"/>
    </location>
</feature>
<sequence>MDTTVKPSGKNGSMKYIIAVVLIAAIGGSLFGYDQGVVSGALSFFSVHFKMTQAEIGFVSGVLALGAMLGCLIAGWMSDHAGRKPVMITAGALFTLSSLLLALSPSVSYLVAGRILSGIAIGMASTIVPLYISEVAPARIRGTLVSANQLAFAIGMTTVYIVNALIANLNISSWNIQFGWRFMFGSGVVPAIIFFVLTPFIPESPRFLFKRGKSDKALKILTRMNGEATAEEESKAIQDQLHHENKGLIRELFKPGVRFALLIALLAAAFQQLTGTIAVGYYAPIIFQKTGIGTNASLIETIGIGVVKIIFVAIFMVYIDKLGRKKLLTWGAFLMAAALLALALIFSVGKFNMLMNILIMVGVLAHTAFYELSWGGGAWVIISEVFPTSIRGRAQSLSSLTMFLASYFVSQGFPMMLNGIGATWTFVIFAGFCLIMMWFAARVLPETNGKTLEQIQSDFTHKNAKQVTVTKEGVTK</sequence>
<feature type="transmembrane region" description="Helical" evidence="10">
    <location>
        <begin position="109"/>
        <end position="132"/>
    </location>
</feature>
<dbReference type="InterPro" id="IPR020846">
    <property type="entry name" value="MFS_dom"/>
</dbReference>
<dbReference type="EMBL" id="BKAM01000015">
    <property type="protein sequence ID" value="GEP72354.1"/>
    <property type="molecule type" value="Genomic_DNA"/>
</dbReference>
<evidence type="ECO:0000256" key="5">
    <source>
        <dbReference type="ARBA" id="ARBA00022597"/>
    </source>
</evidence>
<evidence type="ECO:0000256" key="7">
    <source>
        <dbReference type="ARBA" id="ARBA00022989"/>
    </source>
</evidence>
<dbReference type="FunFam" id="1.20.1250.20:FF:000218">
    <property type="entry name" value="facilitated trehalose transporter Tret1"/>
    <property type="match status" value="1"/>
</dbReference>
<feature type="transmembrane region" description="Helical" evidence="10">
    <location>
        <begin position="419"/>
        <end position="441"/>
    </location>
</feature>
<evidence type="ECO:0000256" key="8">
    <source>
        <dbReference type="ARBA" id="ARBA00023136"/>
    </source>
</evidence>
<dbReference type="OrthoDB" id="9783823at2"/>
<evidence type="ECO:0000256" key="2">
    <source>
        <dbReference type="ARBA" id="ARBA00010992"/>
    </source>
</evidence>
<dbReference type="PANTHER" id="PTHR48020">
    <property type="entry name" value="PROTON MYO-INOSITOL COTRANSPORTER"/>
    <property type="match status" value="1"/>
</dbReference>
<dbReference type="InterPro" id="IPR036259">
    <property type="entry name" value="MFS_trans_sf"/>
</dbReference>
<evidence type="ECO:0000256" key="4">
    <source>
        <dbReference type="ARBA" id="ARBA00022475"/>
    </source>
</evidence>
<dbReference type="PROSITE" id="PS00216">
    <property type="entry name" value="SUGAR_TRANSPORT_1"/>
    <property type="match status" value="1"/>
</dbReference>
<evidence type="ECO:0000256" key="3">
    <source>
        <dbReference type="ARBA" id="ARBA00022448"/>
    </source>
</evidence>
<dbReference type="InterPro" id="IPR005829">
    <property type="entry name" value="Sugar_transporter_CS"/>
</dbReference>
<dbReference type="InterPro" id="IPR003663">
    <property type="entry name" value="Sugar/inositol_transpt"/>
</dbReference>
<dbReference type="PROSITE" id="PS00217">
    <property type="entry name" value="SUGAR_TRANSPORT_2"/>
    <property type="match status" value="1"/>
</dbReference>
<evidence type="ECO:0000313" key="13">
    <source>
        <dbReference type="Proteomes" id="UP000321569"/>
    </source>
</evidence>
<reference evidence="12 13" key="1">
    <citation type="submission" date="2019-07" db="EMBL/GenBank/DDBJ databases">
        <title>Whole genome shotgun sequence of Lactobacillus rapi NBRC 109618.</title>
        <authorList>
            <person name="Hosoyama A."/>
            <person name="Uohara A."/>
            <person name="Ohji S."/>
            <person name="Ichikawa N."/>
        </authorList>
    </citation>
    <scope>NUCLEOTIDE SEQUENCE [LARGE SCALE GENOMIC DNA]</scope>
    <source>
        <strain evidence="12 13">NBRC 109618</strain>
    </source>
</reference>
<feature type="transmembrane region" description="Helical" evidence="10">
    <location>
        <begin position="86"/>
        <end position="103"/>
    </location>
</feature>
<feature type="transmembrane region" description="Helical" evidence="10">
    <location>
        <begin position="53"/>
        <end position="74"/>
    </location>
</feature>
<dbReference type="NCBIfam" id="TIGR00879">
    <property type="entry name" value="SP"/>
    <property type="match status" value="1"/>
</dbReference>
<dbReference type="PROSITE" id="PS50850">
    <property type="entry name" value="MFS"/>
    <property type="match status" value="1"/>
</dbReference>
<feature type="transmembrane region" description="Helical" evidence="10">
    <location>
        <begin position="259"/>
        <end position="282"/>
    </location>
</feature>
<comment type="subcellular location">
    <subcellularLocation>
        <location evidence="1">Cell membrane</location>
        <topology evidence="1">Multi-pass membrane protein</topology>
    </subcellularLocation>
</comment>
<keyword evidence="8 10" id="KW-0472">Membrane</keyword>
<evidence type="ECO:0000256" key="10">
    <source>
        <dbReference type="SAM" id="Phobius"/>
    </source>
</evidence>
<comment type="similarity">
    <text evidence="2 9">Belongs to the major facilitator superfamily. Sugar transporter (TC 2.A.1.1) family.</text>
</comment>
<dbReference type="PRINTS" id="PR00171">
    <property type="entry name" value="SUGRTRNSPORT"/>
</dbReference>
<dbReference type="Proteomes" id="UP000321569">
    <property type="component" value="Unassembled WGS sequence"/>
</dbReference>
<accession>A0A512PMC8</accession>
<keyword evidence="5" id="KW-0762">Sugar transport</keyword>
<dbReference type="GO" id="GO:0022857">
    <property type="term" value="F:transmembrane transporter activity"/>
    <property type="evidence" value="ECO:0007669"/>
    <property type="project" value="InterPro"/>
</dbReference>
<dbReference type="SUPFAM" id="SSF103473">
    <property type="entry name" value="MFS general substrate transporter"/>
    <property type="match status" value="1"/>
</dbReference>
<evidence type="ECO:0000259" key="11">
    <source>
        <dbReference type="PROSITE" id="PS50850"/>
    </source>
</evidence>
<dbReference type="GO" id="GO:0005886">
    <property type="term" value="C:plasma membrane"/>
    <property type="evidence" value="ECO:0007669"/>
    <property type="project" value="UniProtKB-SubCell"/>
</dbReference>